<sequence length="137" mass="14230">LAENSPGFSVEYIDGNFTEWVQEANTSTSGGLSLEHDIQKVTIDIAIRNLPALQKAYKVMTVGECSKQASYKEANTTAPVNVTTSSAVSPSVSSTPEVILTPIAAADAPAPASGASGASVVLYSRLLLWFAVIATLA</sequence>
<dbReference type="EMBL" id="PJQM01006844">
    <property type="protein sequence ID" value="RCH79009.1"/>
    <property type="molecule type" value="Genomic_DNA"/>
</dbReference>
<dbReference type="STRING" id="4846.A0A367IMW3"/>
<comment type="caution">
    <text evidence="1">The sequence shown here is derived from an EMBL/GenBank/DDBJ whole genome shotgun (WGS) entry which is preliminary data.</text>
</comment>
<dbReference type="AlphaFoldDB" id="A0A367IMW3"/>
<accession>A0A367IMW3</accession>
<proteinExistence type="predicted"/>
<keyword evidence="2" id="KW-1185">Reference proteome</keyword>
<dbReference type="OrthoDB" id="407355at2759"/>
<feature type="non-terminal residue" evidence="1">
    <location>
        <position position="1"/>
    </location>
</feature>
<protein>
    <submittedName>
        <fullName evidence="1">Uncharacterized protein</fullName>
    </submittedName>
</protein>
<gene>
    <name evidence="1" type="ORF">CU098_007341</name>
</gene>
<evidence type="ECO:0000313" key="1">
    <source>
        <dbReference type="EMBL" id="RCH79009.1"/>
    </source>
</evidence>
<organism evidence="1 2">
    <name type="scientific">Rhizopus stolonifer</name>
    <name type="common">Rhizopus nigricans</name>
    <dbReference type="NCBI Taxonomy" id="4846"/>
    <lineage>
        <taxon>Eukaryota</taxon>
        <taxon>Fungi</taxon>
        <taxon>Fungi incertae sedis</taxon>
        <taxon>Mucoromycota</taxon>
        <taxon>Mucoromycotina</taxon>
        <taxon>Mucoromycetes</taxon>
        <taxon>Mucorales</taxon>
        <taxon>Mucorineae</taxon>
        <taxon>Rhizopodaceae</taxon>
        <taxon>Rhizopus</taxon>
    </lineage>
</organism>
<reference evidence="1 2" key="1">
    <citation type="journal article" date="2018" name="G3 (Bethesda)">
        <title>Phylogenetic and Phylogenomic Definition of Rhizopus Species.</title>
        <authorList>
            <person name="Gryganskyi A.P."/>
            <person name="Golan J."/>
            <person name="Dolatabadi S."/>
            <person name="Mondo S."/>
            <person name="Robb S."/>
            <person name="Idnurm A."/>
            <person name="Muszewska A."/>
            <person name="Steczkiewicz K."/>
            <person name="Masonjones S."/>
            <person name="Liao H.L."/>
            <person name="Gajdeczka M.T."/>
            <person name="Anike F."/>
            <person name="Vuek A."/>
            <person name="Anishchenko I.M."/>
            <person name="Voigt K."/>
            <person name="de Hoog G.S."/>
            <person name="Smith M.E."/>
            <person name="Heitman J."/>
            <person name="Vilgalys R."/>
            <person name="Stajich J.E."/>
        </authorList>
    </citation>
    <scope>NUCLEOTIDE SEQUENCE [LARGE SCALE GENOMIC DNA]</scope>
    <source>
        <strain evidence="1 2">LSU 92-RS-03</strain>
    </source>
</reference>
<dbReference type="Proteomes" id="UP000253551">
    <property type="component" value="Unassembled WGS sequence"/>
</dbReference>
<name>A0A367IMW3_RHIST</name>
<evidence type="ECO:0000313" key="2">
    <source>
        <dbReference type="Proteomes" id="UP000253551"/>
    </source>
</evidence>